<feature type="region of interest" description="Disordered" evidence="7">
    <location>
        <begin position="1"/>
        <end position="38"/>
    </location>
</feature>
<protein>
    <submittedName>
        <fullName evidence="9">Midasin</fullName>
    </submittedName>
</protein>
<feature type="compositionally biased region" description="Basic residues" evidence="7">
    <location>
        <begin position="1305"/>
        <end position="1314"/>
    </location>
</feature>
<feature type="compositionally biased region" description="Polar residues" evidence="7">
    <location>
        <begin position="1549"/>
        <end position="1565"/>
    </location>
</feature>
<feature type="compositionally biased region" description="Low complexity" evidence="7">
    <location>
        <begin position="1530"/>
        <end position="1543"/>
    </location>
</feature>
<feature type="compositionally biased region" description="Basic and acidic residues" evidence="7">
    <location>
        <begin position="1159"/>
        <end position="1169"/>
    </location>
</feature>
<evidence type="ECO:0000256" key="4">
    <source>
        <dbReference type="ARBA" id="ARBA00022895"/>
    </source>
</evidence>
<accession>A0A0U1M3E9</accession>
<feature type="region of interest" description="Disordered" evidence="7">
    <location>
        <begin position="1095"/>
        <end position="1198"/>
    </location>
</feature>
<feature type="domain" description="Telomere-associated protein Rif1 N-terminal" evidence="8">
    <location>
        <begin position="121"/>
        <end position="494"/>
    </location>
</feature>
<dbReference type="GO" id="GO:0140445">
    <property type="term" value="C:chromosome, telomeric repeat region"/>
    <property type="evidence" value="ECO:0007669"/>
    <property type="project" value="TreeGrafter"/>
</dbReference>
<name>A0A0U1M3E9_TALIS</name>
<feature type="region of interest" description="Disordered" evidence="7">
    <location>
        <begin position="1223"/>
        <end position="1631"/>
    </location>
</feature>
<dbReference type="Proteomes" id="UP000054383">
    <property type="component" value="Unassembled WGS sequence"/>
</dbReference>
<dbReference type="Pfam" id="PF12231">
    <property type="entry name" value="Rif1_N"/>
    <property type="match status" value="1"/>
</dbReference>
<keyword evidence="3" id="KW-0158">Chromosome</keyword>
<organism evidence="9 10">
    <name type="scientific">Talaromyces islandicus</name>
    <name type="common">Penicillium islandicum</name>
    <dbReference type="NCBI Taxonomy" id="28573"/>
    <lineage>
        <taxon>Eukaryota</taxon>
        <taxon>Fungi</taxon>
        <taxon>Dikarya</taxon>
        <taxon>Ascomycota</taxon>
        <taxon>Pezizomycotina</taxon>
        <taxon>Eurotiomycetes</taxon>
        <taxon>Eurotiomycetidae</taxon>
        <taxon>Eurotiales</taxon>
        <taxon>Trichocomaceae</taxon>
        <taxon>Talaromyces</taxon>
        <taxon>Talaromyces sect. Islandici</taxon>
    </lineage>
</organism>
<dbReference type="OMA" id="FMTPPHL"/>
<feature type="compositionally biased region" description="Polar residues" evidence="7">
    <location>
        <begin position="1385"/>
        <end position="1394"/>
    </location>
</feature>
<feature type="compositionally biased region" description="Basic residues" evidence="7">
    <location>
        <begin position="1274"/>
        <end position="1286"/>
    </location>
</feature>
<keyword evidence="4" id="KW-0779">Telomere</keyword>
<dbReference type="PANTHER" id="PTHR22928:SF3">
    <property type="entry name" value="TELOMERE-ASSOCIATED PROTEIN RIF1"/>
    <property type="match status" value="1"/>
</dbReference>
<dbReference type="PANTHER" id="PTHR22928">
    <property type="entry name" value="TELOMERE-ASSOCIATED PROTEIN RIF1"/>
    <property type="match status" value="1"/>
</dbReference>
<keyword evidence="5" id="KW-0539">Nucleus</keyword>
<comment type="subcellular location">
    <subcellularLocation>
        <location evidence="2">Chromosome</location>
        <location evidence="2">Telomere</location>
    </subcellularLocation>
    <subcellularLocation>
        <location evidence="1">Nucleus</location>
    </subcellularLocation>
</comment>
<dbReference type="STRING" id="28573.A0A0U1M3E9"/>
<evidence type="ECO:0000256" key="5">
    <source>
        <dbReference type="ARBA" id="ARBA00023242"/>
    </source>
</evidence>
<feature type="compositionally biased region" description="Basic and acidic residues" evidence="7">
    <location>
        <begin position="17"/>
        <end position="30"/>
    </location>
</feature>
<keyword evidence="6" id="KW-0131">Cell cycle</keyword>
<evidence type="ECO:0000313" key="9">
    <source>
        <dbReference type="EMBL" id="CRG90118.1"/>
    </source>
</evidence>
<evidence type="ECO:0000256" key="2">
    <source>
        <dbReference type="ARBA" id="ARBA00004574"/>
    </source>
</evidence>
<feature type="compositionally biased region" description="Acidic residues" evidence="7">
    <location>
        <begin position="1347"/>
        <end position="1357"/>
    </location>
</feature>
<feature type="compositionally biased region" description="Polar residues" evidence="7">
    <location>
        <begin position="1244"/>
        <end position="1253"/>
    </location>
</feature>
<reference evidence="9 10" key="1">
    <citation type="submission" date="2015-04" db="EMBL/GenBank/DDBJ databases">
        <authorList>
            <person name="Syromyatnikov M.Y."/>
            <person name="Popov V.N."/>
        </authorList>
    </citation>
    <scope>NUCLEOTIDE SEQUENCE [LARGE SCALE GENOMIC DNA]</scope>
    <source>
        <strain evidence="9">WF-38-12</strain>
    </source>
</reference>
<dbReference type="GO" id="GO:0000723">
    <property type="term" value="P:telomere maintenance"/>
    <property type="evidence" value="ECO:0007669"/>
    <property type="project" value="TreeGrafter"/>
</dbReference>
<sequence length="1716" mass="189848">MVEILSARPPTPPRTFFNRDSDHLQSRQDVPDTPSAAESTILRTSKKVNFSPITSYIKPATASGLNPVSNPAIRSIPPSNECKPAKSILKMTSGSSLAPTATEENEQQPFAVQLESAIQQLAGESVSSRVDAYIHLLGSAKKYENVPEQSAMVSKVGLLAQFIQRDVDRDFGKGEVLEMNLATNALKFAIFLVWSEALSIYVPDDFKIFIVDHSISALQDGKLPKTLLIHYTHVLYNQNFSPKIMTNSRITRILAALSDLTDRVNGNGIISQRLGVYTRLVGQDKTVMAAHASLWVENLISGLLHPMKDVRSKALVLGNQISVILGPNLNISKTILDIFNKELPQGRKLMSEICERMSRMMSPVDSGVHVPQIWSIIVLLLRSKRFVMEEWKYFKEWVLVLQKCFNCSEPLIKIQAILGWNRFVYVITCNNSTSTSMMRMLTKPIVSQFERKKTEKPGSSVNRVVLSSYYNLLYYAFRPSASYEHYDFIWEEYVNQPLAKFFTTSSHLNDSACNALASLLWSSQPKVWTENKINESSKVEPENIFPIDCKWTRSRIGSVLKTFEALFTTSTWASGNDRASDIAVAWTNLCKALAEASSKEIKASTELTQAIAAVLNLFQRLRQGAPASLNAETNDTFLERLSFLSTTVITAIGPSPFTEKALLKTAQETYQAANTPTRHRASSDSSLDTPFMHILRILSSFGEDSKLGGLEASIFEGLLEAVCRGRQSRGSRLELLEKCTLLRLRDSEIDPELVGSIWEATARLTINCLTSFPMETPRDRDGTVTRDYDKVTKILAHGLQFEKAFQIWGTLLDACVRVVRTERGERSVASLIIEPLATESLQLSRGLSFWPLKTLTNQALSLSYYQKGETRGSMTSLGQEPIMSNHSLFPEKLLGLITKVTTEAYEHFNADENTATAEVMESLTALLGSGTSQFRSKLLESLQAPLSLWVKDSARCLTSENGTSTRLLTACRTLSWAVANILQTAVPHDTKSLRTFEGIVSAGLESVHKSTANRFIETWNTSFGLQASVTYPPAVQLALEKLDPFVELQLPCPLPVKDSSKNYGIPDLVESQDTDSSFDSAQDLITKDLKNRFRRKQRPATFSSSPITQLPENNAETLQPARADMTPRRRLRHDNSQIQFVPIESSPLPSDIESQLLTERQREVKERQRGSNAMFLDDLPSSSPALPSPTKDTGVLTPVKLPDLQDSELALHGLSTPTLAANVQENDDDFPGSSPTPSAKDRSVQSQNKSSLPIETLNVAQEDVAPPSKIQSRSARRRAVRRKSALRRSESYASDSEDRVATGSGRRRSARHSVNRSSEPTTEEALVQEASPKQSNKPDSNIKTLPEPEDEPLDEIPDTYRDEFEQQLASQLEQDLELAVDLQDIENSQSSNTADLPPAPLTRKRKRDTVTDSEHSTVPNRGKRRSLRSSQSTATEGNVEGVSKENDTTARSTSRRAGPSAKDIVTPQLSPAKGVTTPDPVTDNTSTLGSKRRSRRLTANDAPEIPSSPLQAQPPSLKRRRSQRLSGILSSPVTNSVSVPTTPRKQQKHSQSSPINADTSTPSSRSLRKRTRLAEVSATSDANDSTENTTNDAEPEPTLPSEVLNQQTKIIASDEPSPQESAQGREDDVEVNMEDPDSSVLALAEVHKKTGEYISHEVQTNSMVDAGAENQGSGILSSLRRVLSDMKNVSFGRGVLREIDDLMFDIRVEAVKRSRA</sequence>
<feature type="compositionally biased region" description="Polar residues" evidence="7">
    <location>
        <begin position="1100"/>
        <end position="1117"/>
    </location>
</feature>
<feature type="compositionally biased region" description="Polar residues" evidence="7">
    <location>
        <begin position="1331"/>
        <end position="1343"/>
    </location>
</feature>
<dbReference type="InterPro" id="IPR022031">
    <property type="entry name" value="Rif1_N"/>
</dbReference>
<keyword evidence="10" id="KW-1185">Reference proteome</keyword>
<dbReference type="GO" id="GO:0005634">
    <property type="term" value="C:nucleus"/>
    <property type="evidence" value="ECO:0007669"/>
    <property type="project" value="UniProtKB-SubCell"/>
</dbReference>
<feature type="compositionally biased region" description="Low complexity" evidence="7">
    <location>
        <begin position="1507"/>
        <end position="1516"/>
    </location>
</feature>
<evidence type="ECO:0000256" key="6">
    <source>
        <dbReference type="ARBA" id="ARBA00023306"/>
    </source>
</evidence>
<proteinExistence type="predicted"/>
<evidence type="ECO:0000256" key="1">
    <source>
        <dbReference type="ARBA" id="ARBA00004123"/>
    </source>
</evidence>
<dbReference type="EMBL" id="CVMT01000007">
    <property type="protein sequence ID" value="CRG90118.1"/>
    <property type="molecule type" value="Genomic_DNA"/>
</dbReference>
<evidence type="ECO:0000256" key="7">
    <source>
        <dbReference type="SAM" id="MobiDB-lite"/>
    </source>
</evidence>
<evidence type="ECO:0000313" key="10">
    <source>
        <dbReference type="Proteomes" id="UP000054383"/>
    </source>
</evidence>
<gene>
    <name evidence="9" type="ORF">PISL3812_07159</name>
</gene>
<feature type="compositionally biased region" description="Low complexity" evidence="7">
    <location>
        <begin position="1176"/>
        <end position="1189"/>
    </location>
</feature>
<evidence type="ECO:0000259" key="8">
    <source>
        <dbReference type="Pfam" id="PF12231"/>
    </source>
</evidence>
<dbReference type="OrthoDB" id="5399929at2759"/>
<feature type="compositionally biased region" description="Polar residues" evidence="7">
    <location>
        <begin position="1577"/>
        <end position="1592"/>
    </location>
</feature>
<evidence type="ECO:0000256" key="3">
    <source>
        <dbReference type="ARBA" id="ARBA00022454"/>
    </source>
</evidence>
<feature type="compositionally biased region" description="Polar residues" evidence="7">
    <location>
        <begin position="1603"/>
        <end position="1622"/>
    </location>
</feature>